<evidence type="ECO:0000313" key="1">
    <source>
        <dbReference type="EMBL" id="KAH3851750.1"/>
    </source>
</evidence>
<sequence>MTIQQKQHLSNDNLMMKQAINNLLQTLHHQEIPSLQTCKTLELIILLFVMFVNMIKRVYSTPMVGPLMKGHHLAQPVEMQTITMMIMRRGKIINGRRIRMMMKTMMVLFLKVVKPLEKGKQKR</sequence>
<name>A0A9D4L4F5_DREPO</name>
<evidence type="ECO:0000313" key="2">
    <source>
        <dbReference type="Proteomes" id="UP000828390"/>
    </source>
</evidence>
<keyword evidence="2" id="KW-1185">Reference proteome</keyword>
<comment type="caution">
    <text evidence="1">The sequence shown here is derived from an EMBL/GenBank/DDBJ whole genome shotgun (WGS) entry which is preliminary data.</text>
</comment>
<reference evidence="1" key="2">
    <citation type="submission" date="2020-11" db="EMBL/GenBank/DDBJ databases">
        <authorList>
            <person name="McCartney M.A."/>
            <person name="Auch B."/>
            <person name="Kono T."/>
            <person name="Mallez S."/>
            <person name="Becker A."/>
            <person name="Gohl D.M."/>
            <person name="Silverstein K.A.T."/>
            <person name="Koren S."/>
            <person name="Bechman K.B."/>
            <person name="Herman A."/>
            <person name="Abrahante J.E."/>
            <person name="Garbe J."/>
        </authorList>
    </citation>
    <scope>NUCLEOTIDE SEQUENCE</scope>
    <source>
        <strain evidence="1">Duluth1</strain>
        <tissue evidence="1">Whole animal</tissue>
    </source>
</reference>
<dbReference type="Proteomes" id="UP000828390">
    <property type="component" value="Unassembled WGS sequence"/>
</dbReference>
<gene>
    <name evidence="1" type="ORF">DPMN_094235</name>
</gene>
<accession>A0A9D4L4F5</accession>
<reference evidence="1" key="1">
    <citation type="journal article" date="2019" name="bioRxiv">
        <title>The Genome of the Zebra Mussel, Dreissena polymorpha: A Resource for Invasive Species Research.</title>
        <authorList>
            <person name="McCartney M.A."/>
            <person name="Auch B."/>
            <person name="Kono T."/>
            <person name="Mallez S."/>
            <person name="Zhang Y."/>
            <person name="Obille A."/>
            <person name="Becker A."/>
            <person name="Abrahante J.E."/>
            <person name="Garbe J."/>
            <person name="Badalamenti J.P."/>
            <person name="Herman A."/>
            <person name="Mangelson H."/>
            <person name="Liachko I."/>
            <person name="Sullivan S."/>
            <person name="Sone E.D."/>
            <person name="Koren S."/>
            <person name="Silverstein K.A.T."/>
            <person name="Beckman K.B."/>
            <person name="Gohl D.M."/>
        </authorList>
    </citation>
    <scope>NUCLEOTIDE SEQUENCE</scope>
    <source>
        <strain evidence="1">Duluth1</strain>
        <tissue evidence="1">Whole animal</tissue>
    </source>
</reference>
<organism evidence="1 2">
    <name type="scientific">Dreissena polymorpha</name>
    <name type="common">Zebra mussel</name>
    <name type="synonym">Mytilus polymorpha</name>
    <dbReference type="NCBI Taxonomy" id="45954"/>
    <lineage>
        <taxon>Eukaryota</taxon>
        <taxon>Metazoa</taxon>
        <taxon>Spiralia</taxon>
        <taxon>Lophotrochozoa</taxon>
        <taxon>Mollusca</taxon>
        <taxon>Bivalvia</taxon>
        <taxon>Autobranchia</taxon>
        <taxon>Heteroconchia</taxon>
        <taxon>Euheterodonta</taxon>
        <taxon>Imparidentia</taxon>
        <taxon>Neoheterodontei</taxon>
        <taxon>Myida</taxon>
        <taxon>Dreissenoidea</taxon>
        <taxon>Dreissenidae</taxon>
        <taxon>Dreissena</taxon>
    </lineage>
</organism>
<dbReference type="EMBL" id="JAIWYP010000003">
    <property type="protein sequence ID" value="KAH3851750.1"/>
    <property type="molecule type" value="Genomic_DNA"/>
</dbReference>
<proteinExistence type="predicted"/>
<protein>
    <submittedName>
        <fullName evidence="1">Uncharacterized protein</fullName>
    </submittedName>
</protein>
<dbReference type="AlphaFoldDB" id="A0A9D4L4F5"/>